<reference evidence="1 2" key="1">
    <citation type="journal article" date="2010" name="Stand. Genomic Sci.">
        <title>Complete genome sequence of Conexibacter woesei type strain (ID131577).</title>
        <authorList>
            <person name="Pukall R."/>
            <person name="Lapidus A."/>
            <person name="Glavina Del Rio T."/>
            <person name="Copeland A."/>
            <person name="Tice H."/>
            <person name="Cheng J.-F."/>
            <person name="Lucas S."/>
            <person name="Chen F."/>
            <person name="Nolan M."/>
            <person name="Bruce D."/>
            <person name="Goodwin L."/>
            <person name="Pitluck S."/>
            <person name="Mavromatis K."/>
            <person name="Ivanova N."/>
            <person name="Ovchinnikova G."/>
            <person name="Pati A."/>
            <person name="Chen A."/>
            <person name="Palaniappan K."/>
            <person name="Land M."/>
            <person name="Hauser L."/>
            <person name="Chang Y.-J."/>
            <person name="Jeffries C.D."/>
            <person name="Chain P."/>
            <person name="Meincke L."/>
            <person name="Sims D."/>
            <person name="Brettin T."/>
            <person name="Detter J.C."/>
            <person name="Rohde M."/>
            <person name="Goeker M."/>
            <person name="Bristow J."/>
            <person name="Eisen J.A."/>
            <person name="Markowitz V."/>
            <person name="Kyrpides N.C."/>
            <person name="Klenk H.-P."/>
            <person name="Hugenholtz P."/>
        </authorList>
    </citation>
    <scope>NUCLEOTIDE SEQUENCE [LARGE SCALE GENOMIC DNA]</scope>
    <source>
        <strain evidence="2">DSM 14684 / CIP 108061 / JCM 11494 / NBRC 100937 / ID131577</strain>
    </source>
</reference>
<dbReference type="KEGG" id="cwo:Cwoe_0675"/>
<evidence type="ECO:0000313" key="2">
    <source>
        <dbReference type="Proteomes" id="UP000008229"/>
    </source>
</evidence>
<dbReference type="HOGENOM" id="CLU_2328909_0_0_11"/>
<protein>
    <submittedName>
        <fullName evidence="1">Uncharacterized protein</fullName>
    </submittedName>
</protein>
<dbReference type="EMBL" id="CP001854">
    <property type="protein sequence ID" value="ADB49109.1"/>
    <property type="molecule type" value="Genomic_DNA"/>
</dbReference>
<name>D3F9E2_CONWI</name>
<sequence length="98" mass="10862">MRGAQGIDSSIEGGKDYASFRALFADEIATQFLTRDDTELRAIFEQLREPVFDVVRFTELALLAHLSDERAAIAPPTRRSASTPARCPRPLDRVTVLG</sequence>
<gene>
    <name evidence="1" type="ordered locus">Cwoe_0675</name>
</gene>
<dbReference type="Proteomes" id="UP000008229">
    <property type="component" value="Chromosome"/>
</dbReference>
<evidence type="ECO:0000313" key="1">
    <source>
        <dbReference type="EMBL" id="ADB49109.1"/>
    </source>
</evidence>
<accession>D3F9E2</accession>
<reference evidence="2" key="2">
    <citation type="submission" date="2010-01" db="EMBL/GenBank/DDBJ databases">
        <title>The complete genome of Conexibacter woesei DSM 14684.</title>
        <authorList>
            <consortium name="US DOE Joint Genome Institute (JGI-PGF)"/>
            <person name="Lucas S."/>
            <person name="Copeland A."/>
            <person name="Lapidus A."/>
            <person name="Glavina del Rio T."/>
            <person name="Dalin E."/>
            <person name="Tice H."/>
            <person name="Bruce D."/>
            <person name="Goodwin L."/>
            <person name="Pitluck S."/>
            <person name="Kyrpides N."/>
            <person name="Mavromatis K."/>
            <person name="Ivanova N."/>
            <person name="Mikhailova N."/>
            <person name="Chertkov O."/>
            <person name="Brettin T."/>
            <person name="Detter J.C."/>
            <person name="Han C."/>
            <person name="Larimer F."/>
            <person name="Land M."/>
            <person name="Hauser L."/>
            <person name="Markowitz V."/>
            <person name="Cheng J.-F."/>
            <person name="Hugenholtz P."/>
            <person name="Woyke T."/>
            <person name="Wu D."/>
            <person name="Pukall R."/>
            <person name="Steenblock K."/>
            <person name="Schneider S."/>
            <person name="Klenk H.-P."/>
            <person name="Eisen J.A."/>
        </authorList>
    </citation>
    <scope>NUCLEOTIDE SEQUENCE [LARGE SCALE GENOMIC DNA]</scope>
    <source>
        <strain evidence="2">DSM 14684 / CIP 108061 / JCM 11494 / NBRC 100937 / ID131577</strain>
    </source>
</reference>
<dbReference type="STRING" id="469383.Cwoe_0675"/>
<organism evidence="1 2">
    <name type="scientific">Conexibacter woesei (strain DSM 14684 / CCUG 47730 / CIP 108061 / JCM 11494 / NBRC 100937 / ID131577)</name>
    <dbReference type="NCBI Taxonomy" id="469383"/>
    <lineage>
        <taxon>Bacteria</taxon>
        <taxon>Bacillati</taxon>
        <taxon>Actinomycetota</taxon>
        <taxon>Thermoleophilia</taxon>
        <taxon>Solirubrobacterales</taxon>
        <taxon>Conexibacteraceae</taxon>
        <taxon>Conexibacter</taxon>
    </lineage>
</organism>
<proteinExistence type="predicted"/>
<dbReference type="AlphaFoldDB" id="D3F9E2"/>
<keyword evidence="2" id="KW-1185">Reference proteome</keyword>